<evidence type="ECO:0000256" key="3">
    <source>
        <dbReference type="SAM" id="MobiDB-lite"/>
    </source>
</evidence>
<comment type="pathway">
    <text evidence="1">Protein modification; protein ubiquitination.</text>
</comment>
<dbReference type="Pfam" id="PF12937">
    <property type="entry name" value="F-box-like"/>
    <property type="match status" value="1"/>
</dbReference>
<dbReference type="SMART" id="SM00256">
    <property type="entry name" value="FBOX"/>
    <property type="match status" value="1"/>
</dbReference>
<evidence type="ECO:0000259" key="4">
    <source>
        <dbReference type="PROSITE" id="PS50181"/>
    </source>
</evidence>
<proteinExistence type="predicted"/>
<evidence type="ECO:0000313" key="6">
    <source>
        <dbReference type="Proteomes" id="UP000244855"/>
    </source>
</evidence>
<dbReference type="InterPro" id="IPR001810">
    <property type="entry name" value="F-box_dom"/>
</dbReference>
<sequence>MFSMDTTTEPPPLLALPSELIHHILSFLSWQDLLATGLTSRALHSHSQQDSLYQRFVQENTPDSLIRKPAHLSWRELFILHHPYWFIPRNKIWFADNAHTGKLLIARYDHRINAIEAYALVAERRQPAFQTWEWNPDAIIHTFNPRIQLDLNQPVVRLDAYGYENSDRSIQNRLQREIQMNLSNESPRASAGICSSLMLARPWPADITTTATPIWPPLTLPSPIRSRSDSFTNFRSIGNRPSAISEMSTATFRMRMWMEFSSRQHPGMVRAGEGVTTWATLPEECYTPTPQKPWQGIWCGDYAGHGCEFLAIMQPDDPKPLPERAEWVVRAREREGSVSSAGSWSTAPTDATEDEQESVEDEAWNSSDEVTSLEDSAATLKTGNIDSRPSSPEPVSPVTDETMYSGRIEAVKLTGDPNIPRGEYTFIAPDIGPNGLIRVATEDMFKGARIVKSVGHIAARGFREDDYLASQLILISHDRLAQYWEPFGHVSFYQRVNIEEFTNIP</sequence>
<feature type="compositionally biased region" description="Polar residues" evidence="3">
    <location>
        <begin position="364"/>
        <end position="385"/>
    </location>
</feature>
<dbReference type="SUPFAM" id="SSF81383">
    <property type="entry name" value="F-box domain"/>
    <property type="match status" value="1"/>
</dbReference>
<dbReference type="InterPro" id="IPR036047">
    <property type="entry name" value="F-box-like_dom_sf"/>
</dbReference>
<feature type="compositionally biased region" description="Polar residues" evidence="3">
    <location>
        <begin position="337"/>
        <end position="349"/>
    </location>
</feature>
<reference evidence="5 6" key="1">
    <citation type="journal article" date="2018" name="Sci. Rep.">
        <title>Comparative genomics provides insights into the lifestyle and reveals functional heterogeneity of dark septate endophytic fungi.</title>
        <authorList>
            <person name="Knapp D.G."/>
            <person name="Nemeth J.B."/>
            <person name="Barry K."/>
            <person name="Hainaut M."/>
            <person name="Henrissat B."/>
            <person name="Johnson J."/>
            <person name="Kuo A."/>
            <person name="Lim J.H.P."/>
            <person name="Lipzen A."/>
            <person name="Nolan M."/>
            <person name="Ohm R.A."/>
            <person name="Tamas L."/>
            <person name="Grigoriev I.V."/>
            <person name="Spatafora J.W."/>
            <person name="Nagy L.G."/>
            <person name="Kovacs G.M."/>
        </authorList>
    </citation>
    <scope>NUCLEOTIDE SEQUENCE [LARGE SCALE GENOMIC DNA]</scope>
    <source>
        <strain evidence="5 6">DSE2036</strain>
    </source>
</reference>
<dbReference type="PANTHER" id="PTHR10706:SF130">
    <property type="entry name" value="F-BOX ONLY PROTEIN 31"/>
    <property type="match status" value="1"/>
</dbReference>
<protein>
    <submittedName>
        <fullName evidence="5">F-box domain-containing protein</fullName>
    </submittedName>
</protein>
<feature type="region of interest" description="Disordered" evidence="3">
    <location>
        <begin position="332"/>
        <end position="400"/>
    </location>
</feature>
<dbReference type="Pfam" id="PF12014">
    <property type="entry name" value="Cyclin_D1_bind"/>
    <property type="match status" value="1"/>
</dbReference>
<gene>
    <name evidence="5" type="ORF">DM02DRAFT_644659</name>
</gene>
<dbReference type="STRING" id="97972.A0A2V1DF11"/>
<dbReference type="PROSITE" id="PS50181">
    <property type="entry name" value="FBOX"/>
    <property type="match status" value="1"/>
</dbReference>
<accession>A0A2V1DF11</accession>
<dbReference type="Proteomes" id="UP000244855">
    <property type="component" value="Unassembled WGS sequence"/>
</dbReference>
<evidence type="ECO:0000313" key="5">
    <source>
        <dbReference type="EMBL" id="PVH96631.1"/>
    </source>
</evidence>
<keyword evidence="2" id="KW-0833">Ubl conjugation pathway</keyword>
<organism evidence="5 6">
    <name type="scientific">Periconia macrospinosa</name>
    <dbReference type="NCBI Taxonomy" id="97972"/>
    <lineage>
        <taxon>Eukaryota</taxon>
        <taxon>Fungi</taxon>
        <taxon>Dikarya</taxon>
        <taxon>Ascomycota</taxon>
        <taxon>Pezizomycotina</taxon>
        <taxon>Dothideomycetes</taxon>
        <taxon>Pleosporomycetidae</taxon>
        <taxon>Pleosporales</taxon>
        <taxon>Massarineae</taxon>
        <taxon>Periconiaceae</taxon>
        <taxon>Periconia</taxon>
    </lineage>
</organism>
<evidence type="ECO:0000256" key="1">
    <source>
        <dbReference type="ARBA" id="ARBA00004906"/>
    </source>
</evidence>
<dbReference type="GO" id="GO:0016567">
    <property type="term" value="P:protein ubiquitination"/>
    <property type="evidence" value="ECO:0007669"/>
    <property type="project" value="UniProtKB-UniPathway"/>
</dbReference>
<evidence type="ECO:0000256" key="2">
    <source>
        <dbReference type="ARBA" id="ARBA00022786"/>
    </source>
</evidence>
<dbReference type="UniPathway" id="UPA00143"/>
<dbReference type="OrthoDB" id="722566at2759"/>
<feature type="compositionally biased region" description="Acidic residues" evidence="3">
    <location>
        <begin position="351"/>
        <end position="363"/>
    </location>
</feature>
<name>A0A2V1DF11_9PLEO</name>
<feature type="domain" description="F-box" evidence="4">
    <location>
        <begin position="10"/>
        <end position="56"/>
    </location>
</feature>
<dbReference type="Gene3D" id="1.20.1280.50">
    <property type="match status" value="1"/>
</dbReference>
<dbReference type="EMBL" id="KZ805459">
    <property type="protein sequence ID" value="PVH96631.1"/>
    <property type="molecule type" value="Genomic_DNA"/>
</dbReference>
<dbReference type="AlphaFoldDB" id="A0A2V1DF11"/>
<dbReference type="InterPro" id="IPR045048">
    <property type="entry name" value="FBXO31/39"/>
</dbReference>
<keyword evidence="6" id="KW-1185">Reference proteome</keyword>
<dbReference type="PANTHER" id="PTHR10706">
    <property type="entry name" value="F-BOX FAMILY PROTEIN"/>
    <property type="match status" value="1"/>
</dbReference>